<dbReference type="Proteomes" id="UP001241603">
    <property type="component" value="Unassembled WGS sequence"/>
</dbReference>
<dbReference type="InterPro" id="IPR015813">
    <property type="entry name" value="Pyrv/PenolPyrv_kinase-like_dom"/>
</dbReference>
<evidence type="ECO:0000313" key="5">
    <source>
        <dbReference type="EMBL" id="MDQ0436634.1"/>
    </source>
</evidence>
<dbReference type="SUPFAM" id="SSF51621">
    <property type="entry name" value="Phosphoenolpyruvate/pyruvate domain"/>
    <property type="match status" value="1"/>
</dbReference>
<dbReference type="PANTHER" id="PTHR30502">
    <property type="entry name" value="2-KETO-3-DEOXY-L-RHAMNONATE ALDOLASE"/>
    <property type="match status" value="1"/>
</dbReference>
<dbReference type="InterPro" id="IPR050251">
    <property type="entry name" value="HpcH-HpaI_aldolase"/>
</dbReference>
<protein>
    <submittedName>
        <fullName evidence="5">4-hydroxy-2-oxoheptanedioate aldolase</fullName>
        <ecNumber evidence="5">4.1.2.52</ecNumber>
    </submittedName>
</protein>
<dbReference type="InterPro" id="IPR040442">
    <property type="entry name" value="Pyrv_kinase-like_dom_sf"/>
</dbReference>
<dbReference type="GO" id="GO:0016829">
    <property type="term" value="F:lyase activity"/>
    <property type="evidence" value="ECO:0007669"/>
    <property type="project" value="UniProtKB-KW"/>
</dbReference>
<comment type="caution">
    <text evidence="5">The sequence shown here is derived from an EMBL/GenBank/DDBJ whole genome shotgun (WGS) entry which is preliminary data.</text>
</comment>
<organism evidence="5 6">
    <name type="scientific">Kaistia dalseonensis</name>
    <dbReference type="NCBI Taxonomy" id="410840"/>
    <lineage>
        <taxon>Bacteria</taxon>
        <taxon>Pseudomonadati</taxon>
        <taxon>Pseudomonadota</taxon>
        <taxon>Alphaproteobacteria</taxon>
        <taxon>Hyphomicrobiales</taxon>
        <taxon>Kaistiaceae</taxon>
        <taxon>Kaistia</taxon>
    </lineage>
</organism>
<evidence type="ECO:0000256" key="2">
    <source>
        <dbReference type="ARBA" id="ARBA00022723"/>
    </source>
</evidence>
<dbReference type="RefSeq" id="WP_266347528.1">
    <property type="nucleotide sequence ID" value="NZ_JAPKNG010000001.1"/>
</dbReference>
<evidence type="ECO:0000256" key="3">
    <source>
        <dbReference type="ARBA" id="ARBA00023239"/>
    </source>
</evidence>
<feature type="domain" description="HpcH/HpaI aldolase/citrate lyase" evidence="4">
    <location>
        <begin position="18"/>
        <end position="242"/>
    </location>
</feature>
<proteinExistence type="inferred from homology"/>
<dbReference type="PANTHER" id="PTHR30502:SF0">
    <property type="entry name" value="PHOSPHOENOLPYRUVATE CARBOXYLASE FAMILY PROTEIN"/>
    <property type="match status" value="1"/>
</dbReference>
<keyword evidence="6" id="KW-1185">Reference proteome</keyword>
<evidence type="ECO:0000259" key="4">
    <source>
        <dbReference type="Pfam" id="PF03328"/>
    </source>
</evidence>
<sequence length="261" mass="27865">MIRKNRVKAKLKAGEKAFGIWLQSADPTFAEICALIGFDCFIMDQEHGPGDMQAAIDMARAAAVTDTTSIVRVPSSDPLYLRRILDGGVEGVLVPMVETAEQAKSIADACRFPPLGKRGNAWDITRAAGYGVARDYMKRVHDELLVIVQLETVEGIRNACAIAEVDGIDVIFIGPTDLAGSAGVGGDTGHPSVEALIAEGVAAVKPTGKPLATVPRRGKTWQQAFDDGFSFVAAGSEIHYFRGAAEAQFKDWLDYSALAPT</sequence>
<dbReference type="Gene3D" id="3.20.20.60">
    <property type="entry name" value="Phosphoenolpyruvate-binding domains"/>
    <property type="match status" value="1"/>
</dbReference>
<dbReference type="Pfam" id="PF03328">
    <property type="entry name" value="HpcH_HpaI"/>
    <property type="match status" value="1"/>
</dbReference>
<keyword evidence="2" id="KW-0479">Metal-binding</keyword>
<dbReference type="InterPro" id="IPR005000">
    <property type="entry name" value="Aldolase/citrate-lyase_domain"/>
</dbReference>
<accession>A0ABU0H542</accession>
<gene>
    <name evidence="5" type="ORF">QO014_001004</name>
</gene>
<reference evidence="5 6" key="1">
    <citation type="submission" date="2023-07" db="EMBL/GenBank/DDBJ databases">
        <title>Genomic Encyclopedia of Type Strains, Phase IV (KMG-IV): sequencing the most valuable type-strain genomes for metagenomic binning, comparative biology and taxonomic classification.</title>
        <authorList>
            <person name="Goeker M."/>
        </authorList>
    </citation>
    <scope>NUCLEOTIDE SEQUENCE [LARGE SCALE GENOMIC DNA]</scope>
    <source>
        <strain evidence="5 6">B6-8</strain>
    </source>
</reference>
<evidence type="ECO:0000313" key="6">
    <source>
        <dbReference type="Proteomes" id="UP001241603"/>
    </source>
</evidence>
<keyword evidence="3 5" id="KW-0456">Lyase</keyword>
<evidence type="ECO:0000256" key="1">
    <source>
        <dbReference type="ARBA" id="ARBA00005568"/>
    </source>
</evidence>
<comment type="similarity">
    <text evidence="1">Belongs to the HpcH/HpaI aldolase family.</text>
</comment>
<dbReference type="EMBL" id="JAUSVO010000001">
    <property type="protein sequence ID" value="MDQ0436634.1"/>
    <property type="molecule type" value="Genomic_DNA"/>
</dbReference>
<name>A0ABU0H542_9HYPH</name>
<dbReference type="EC" id="4.1.2.52" evidence="5"/>